<dbReference type="AlphaFoldDB" id="A0A2J6QUN7"/>
<sequence length="285" mass="32816">MNNIQHHMTYNHNPKMSSTAPTTFSPTTLTTLPGELRNEIFNLCITQALTHPQYRSTSPFTGTVFSRHPNTGYLKLSHVVNPLPLVLVNRQTCIEVFSLLYARVERIELGDGVSVWLDDDAVERFNFAYQILERAGCVMKMVKSIEIVLPRTPCFQHVKTYAALMKMELKKGERKSSAVGILRGLDVFLRRFGRLESVKIVLTAELKDWPPAYEEFLGVWGVVGGNLTVDYKTRMNQWGTGGRASAVDMMHRDWRAWKDRWERYVQELEQIGREEVEDKRFKESS</sequence>
<proteinExistence type="predicted"/>
<dbReference type="EMBL" id="KZ613970">
    <property type="protein sequence ID" value="PMD29979.1"/>
    <property type="molecule type" value="Genomic_DNA"/>
</dbReference>
<reference evidence="2 3" key="1">
    <citation type="submission" date="2016-04" db="EMBL/GenBank/DDBJ databases">
        <title>A degradative enzymes factory behind the ericoid mycorrhizal symbiosis.</title>
        <authorList>
            <consortium name="DOE Joint Genome Institute"/>
            <person name="Martino E."/>
            <person name="Morin E."/>
            <person name="Grelet G."/>
            <person name="Kuo A."/>
            <person name="Kohler A."/>
            <person name="Daghino S."/>
            <person name="Barry K."/>
            <person name="Choi C."/>
            <person name="Cichocki N."/>
            <person name="Clum A."/>
            <person name="Copeland A."/>
            <person name="Hainaut M."/>
            <person name="Haridas S."/>
            <person name="Labutti K."/>
            <person name="Lindquist E."/>
            <person name="Lipzen A."/>
            <person name="Khouja H.-R."/>
            <person name="Murat C."/>
            <person name="Ohm R."/>
            <person name="Olson A."/>
            <person name="Spatafora J."/>
            <person name="Veneault-Fourrey C."/>
            <person name="Henrissat B."/>
            <person name="Grigoriev I."/>
            <person name="Martin F."/>
            <person name="Perotto S."/>
        </authorList>
    </citation>
    <scope>NUCLEOTIDE SEQUENCE [LARGE SCALE GENOMIC DNA]</scope>
    <source>
        <strain evidence="2 3">F</strain>
    </source>
</reference>
<gene>
    <name evidence="2" type="ORF">L207DRAFT_520610</name>
</gene>
<dbReference type="OrthoDB" id="3465583at2759"/>
<evidence type="ECO:0000256" key="1">
    <source>
        <dbReference type="SAM" id="MobiDB-lite"/>
    </source>
</evidence>
<feature type="compositionally biased region" description="Polar residues" evidence="1">
    <location>
        <begin position="1"/>
        <end position="16"/>
    </location>
</feature>
<dbReference type="Proteomes" id="UP000235786">
    <property type="component" value="Unassembled WGS sequence"/>
</dbReference>
<feature type="region of interest" description="Disordered" evidence="1">
    <location>
        <begin position="1"/>
        <end position="22"/>
    </location>
</feature>
<keyword evidence="3" id="KW-1185">Reference proteome</keyword>
<accession>A0A2J6QUN7</accession>
<protein>
    <submittedName>
        <fullName evidence="2">Uncharacterized protein</fullName>
    </submittedName>
</protein>
<name>A0A2J6QUN7_HYAVF</name>
<evidence type="ECO:0000313" key="2">
    <source>
        <dbReference type="EMBL" id="PMD29979.1"/>
    </source>
</evidence>
<evidence type="ECO:0000313" key="3">
    <source>
        <dbReference type="Proteomes" id="UP000235786"/>
    </source>
</evidence>
<organism evidence="2 3">
    <name type="scientific">Hyaloscypha variabilis (strain UAMH 11265 / GT02V1 / F)</name>
    <name type="common">Meliniomyces variabilis</name>
    <dbReference type="NCBI Taxonomy" id="1149755"/>
    <lineage>
        <taxon>Eukaryota</taxon>
        <taxon>Fungi</taxon>
        <taxon>Dikarya</taxon>
        <taxon>Ascomycota</taxon>
        <taxon>Pezizomycotina</taxon>
        <taxon>Leotiomycetes</taxon>
        <taxon>Helotiales</taxon>
        <taxon>Hyaloscyphaceae</taxon>
        <taxon>Hyaloscypha</taxon>
        <taxon>Hyaloscypha variabilis</taxon>
    </lineage>
</organism>